<dbReference type="PANTHER" id="PTHR35119">
    <property type="entry name" value="PROTEIN POLYCHOME"/>
    <property type="match status" value="1"/>
</dbReference>
<dbReference type="FunCoup" id="A0A059DII8">
    <property type="interactions" value="552"/>
</dbReference>
<evidence type="ECO:0000313" key="2">
    <source>
        <dbReference type="EMBL" id="KCW90274.1"/>
    </source>
</evidence>
<dbReference type="OMA" id="AENDGQH"/>
<accession>A0A059DII8</accession>
<name>A0A059DII8_EUCGR</name>
<sequence>MPAESRDRLVRAVDVATVYARRRAGILGVLEDEPERSSNLFEPVVVRRAAGVVGARAPVGLGRGGAVVGRGVLGTPRNVRGGGRNLFATPLVGRENTPPGGSAGRGRGRPDSVLPSWYPRTPLRDITTVVRAYERRRARLAEIEGRQVDTPVATELTTGESSVPRTRAPLEHDVSLYTPGPAVPEKPCPISVGKVPKILLDITNQTSVGDSEFLTPQKKLLNQIDTVEKVVMDELKRLKRTPSAKKAERQKRVRTLMSMR</sequence>
<dbReference type="PANTHER" id="PTHR35119:SF1">
    <property type="entry name" value="PROTEIN POLYCHOME"/>
    <property type="match status" value="1"/>
</dbReference>
<dbReference type="KEGG" id="egr:104445554"/>
<evidence type="ECO:0000256" key="1">
    <source>
        <dbReference type="SAM" id="MobiDB-lite"/>
    </source>
</evidence>
<dbReference type="InterPro" id="IPR034590">
    <property type="entry name" value="POLYCHOME/GIG1"/>
</dbReference>
<dbReference type="eggNOG" id="ENOG502RZ6Y">
    <property type="taxonomic scope" value="Eukaryota"/>
</dbReference>
<dbReference type="InParanoid" id="A0A059DII8"/>
<dbReference type="EMBL" id="KK198753">
    <property type="protein sequence ID" value="KCW90274.1"/>
    <property type="molecule type" value="Genomic_DNA"/>
</dbReference>
<dbReference type="GO" id="GO:0005634">
    <property type="term" value="C:nucleus"/>
    <property type="evidence" value="ECO:0007669"/>
    <property type="project" value="InterPro"/>
</dbReference>
<organism evidence="2">
    <name type="scientific">Eucalyptus grandis</name>
    <name type="common">Flooded gum</name>
    <dbReference type="NCBI Taxonomy" id="71139"/>
    <lineage>
        <taxon>Eukaryota</taxon>
        <taxon>Viridiplantae</taxon>
        <taxon>Streptophyta</taxon>
        <taxon>Embryophyta</taxon>
        <taxon>Tracheophyta</taxon>
        <taxon>Spermatophyta</taxon>
        <taxon>Magnoliopsida</taxon>
        <taxon>eudicotyledons</taxon>
        <taxon>Gunneridae</taxon>
        <taxon>Pentapetalae</taxon>
        <taxon>rosids</taxon>
        <taxon>malvids</taxon>
        <taxon>Myrtales</taxon>
        <taxon>Myrtaceae</taxon>
        <taxon>Myrtoideae</taxon>
        <taxon>Eucalypteae</taxon>
        <taxon>Eucalyptus</taxon>
    </lineage>
</organism>
<dbReference type="GO" id="GO:0051783">
    <property type="term" value="P:regulation of nuclear division"/>
    <property type="evidence" value="ECO:0007669"/>
    <property type="project" value="InterPro"/>
</dbReference>
<dbReference type="STRING" id="71139.A0A059DII8"/>
<proteinExistence type="predicted"/>
<dbReference type="AlphaFoldDB" id="A0A059DII8"/>
<dbReference type="OrthoDB" id="1916775at2759"/>
<feature type="region of interest" description="Disordered" evidence="1">
    <location>
        <begin position="84"/>
        <end position="116"/>
    </location>
</feature>
<protein>
    <recommendedName>
        <fullName evidence="3">Protein POLYCHOME</fullName>
    </recommendedName>
</protein>
<gene>
    <name evidence="2" type="ORF">EUGRSUZ_A02419</name>
</gene>
<reference evidence="2" key="1">
    <citation type="submission" date="2013-07" db="EMBL/GenBank/DDBJ databases">
        <title>The genome of Eucalyptus grandis.</title>
        <authorList>
            <person name="Schmutz J."/>
            <person name="Hayes R."/>
            <person name="Myburg A."/>
            <person name="Tuskan G."/>
            <person name="Grattapaglia D."/>
            <person name="Rokhsar D.S."/>
        </authorList>
    </citation>
    <scope>NUCLEOTIDE SEQUENCE</scope>
    <source>
        <tissue evidence="2">Leaf extractions</tissue>
    </source>
</reference>
<evidence type="ECO:0008006" key="3">
    <source>
        <dbReference type="Google" id="ProtNLM"/>
    </source>
</evidence>
<dbReference type="Gramene" id="KCW90274">
    <property type="protein sequence ID" value="KCW90274"/>
    <property type="gene ID" value="EUGRSUZ_A02419"/>
</dbReference>